<evidence type="ECO:0000313" key="2">
    <source>
        <dbReference type="Proteomes" id="UP000186895"/>
    </source>
</evidence>
<proteinExistence type="predicted"/>
<sequence length="135" mass="13670">MTALTKERNTPTRLSKRFSDPVAASAVIFAGALVVLDASGNAAKGTTATGLTARGVAQATVDNSNGAAADKTVETEAGTHRFVNDGTDTIDRTDIGGTAYIVDDQTVAATDGTGTRSAAGKIVDVDDLGVWVEIG</sequence>
<evidence type="ECO:0000313" key="1">
    <source>
        <dbReference type="EMBL" id="SIQ30805.1"/>
    </source>
</evidence>
<evidence type="ECO:0008006" key="3">
    <source>
        <dbReference type="Google" id="ProtNLM"/>
    </source>
</evidence>
<dbReference type="Proteomes" id="UP000186895">
    <property type="component" value="Unassembled WGS sequence"/>
</dbReference>
<reference evidence="1 2" key="1">
    <citation type="submission" date="2017-01" db="EMBL/GenBank/DDBJ databases">
        <authorList>
            <person name="Mah S.A."/>
            <person name="Swanson W.J."/>
            <person name="Moy G.W."/>
            <person name="Vacquier V.D."/>
        </authorList>
    </citation>
    <scope>NUCLEOTIDE SEQUENCE [LARGE SCALE GENOMIC DNA]</scope>
    <source>
        <strain evidence="1 2">DSM 7027</strain>
    </source>
</reference>
<name>A0A1N6RPT1_9GAMM</name>
<organism evidence="1 2">
    <name type="scientific">Marinobacterium stanieri</name>
    <dbReference type="NCBI Taxonomy" id="49186"/>
    <lineage>
        <taxon>Bacteria</taxon>
        <taxon>Pseudomonadati</taxon>
        <taxon>Pseudomonadota</taxon>
        <taxon>Gammaproteobacteria</taxon>
        <taxon>Oceanospirillales</taxon>
        <taxon>Oceanospirillaceae</taxon>
        <taxon>Marinobacterium</taxon>
    </lineage>
</organism>
<accession>A0A1N6RPT1</accession>
<keyword evidence="2" id="KW-1185">Reference proteome</keyword>
<dbReference type="AlphaFoldDB" id="A0A1N6RPT1"/>
<dbReference type="STRING" id="49186.SAMN05421647_103454"/>
<dbReference type="RefSeq" id="WP_076462576.1">
    <property type="nucleotide sequence ID" value="NZ_FTMN01000003.1"/>
</dbReference>
<gene>
    <name evidence="1" type="ORF">SAMN05421647_103454</name>
</gene>
<dbReference type="EMBL" id="FTMN01000003">
    <property type="protein sequence ID" value="SIQ30805.1"/>
    <property type="molecule type" value="Genomic_DNA"/>
</dbReference>
<protein>
    <recommendedName>
        <fullName evidence="3">Bacteriophage lambda head decoration protein D</fullName>
    </recommendedName>
</protein>